<feature type="transmembrane region" description="Helical" evidence="5">
    <location>
        <begin position="330"/>
        <end position="353"/>
    </location>
</feature>
<comment type="subcellular location">
    <subcellularLocation>
        <location evidence="1">Membrane</location>
        <topology evidence="1">Multi-pass membrane protein</topology>
    </subcellularLocation>
</comment>
<feature type="transmembrane region" description="Helical" evidence="5">
    <location>
        <begin position="85"/>
        <end position="108"/>
    </location>
</feature>
<dbReference type="GO" id="GO:0005774">
    <property type="term" value="C:vacuolar membrane"/>
    <property type="evidence" value="ECO:0007669"/>
    <property type="project" value="TreeGrafter"/>
</dbReference>
<keyword evidence="4 5" id="KW-0472">Membrane</keyword>
<dbReference type="FunFam" id="1.20.1740.10:FF:000052">
    <property type="entry name" value="Lysine histidine transporter-like 3"/>
    <property type="match status" value="1"/>
</dbReference>
<dbReference type="InParanoid" id="A0A6P8IKV5"/>
<dbReference type="Proteomes" id="UP000515163">
    <property type="component" value="Unplaced"/>
</dbReference>
<keyword evidence="7" id="KW-1185">Reference proteome</keyword>
<protein>
    <submittedName>
        <fullName evidence="8">Amino acid transporter AVT1J-like</fullName>
    </submittedName>
</protein>
<keyword evidence="2 5" id="KW-0812">Transmembrane</keyword>
<dbReference type="Gene3D" id="1.20.1740.10">
    <property type="entry name" value="Amino acid/polyamine transporter I"/>
    <property type="match status" value="1"/>
</dbReference>
<keyword evidence="3 5" id="KW-1133">Transmembrane helix</keyword>
<organism evidence="7 8">
    <name type="scientific">Actinia tenebrosa</name>
    <name type="common">Australian red waratah sea anemone</name>
    <dbReference type="NCBI Taxonomy" id="6105"/>
    <lineage>
        <taxon>Eukaryota</taxon>
        <taxon>Metazoa</taxon>
        <taxon>Cnidaria</taxon>
        <taxon>Anthozoa</taxon>
        <taxon>Hexacorallia</taxon>
        <taxon>Actiniaria</taxon>
        <taxon>Actiniidae</taxon>
        <taxon>Actinia</taxon>
    </lineage>
</organism>
<proteinExistence type="predicted"/>
<evidence type="ECO:0000313" key="8">
    <source>
        <dbReference type="RefSeq" id="XP_031567596.1"/>
    </source>
</evidence>
<feature type="domain" description="Amino acid transporter transmembrane" evidence="6">
    <location>
        <begin position="58"/>
        <end position="452"/>
    </location>
</feature>
<gene>
    <name evidence="8" type="primary">LOC116302447</name>
</gene>
<feature type="transmembrane region" description="Helical" evidence="5">
    <location>
        <begin position="213"/>
        <end position="236"/>
    </location>
</feature>
<feature type="transmembrane region" description="Helical" evidence="5">
    <location>
        <begin position="248"/>
        <end position="267"/>
    </location>
</feature>
<feature type="transmembrane region" description="Helical" evidence="5">
    <location>
        <begin position="397"/>
        <end position="419"/>
    </location>
</feature>
<dbReference type="Pfam" id="PF01490">
    <property type="entry name" value="Aa_trans"/>
    <property type="match status" value="1"/>
</dbReference>
<sequence length="461" mass="50082">MDEDNHSDKASDENEGEIAKVFYKVNNDSEELISGSRLHNVDEPAIIELGGQPQLGGLTIFTAAVFVVGEMAGSGVLALPSAMVAAGPMGFVMLLIGCLASGYCGVILGRSWTILRAKYPEYQHSVRDPYPTIGLKAVGKWGARAVSVCVNITLIGVCTVFLILAAQNISKLLTTHIHDVWFDQHSLRVWILICAAVLLPVSWLGTPKEFWGIAIGASLATALACLLICVCIGIDFPSNLQTVKQGPVTFLSFFSAFGTILFSFGGASTFPTIQTDMKQPSKFPMSVVWSYVGVLFMYLPVSILGFLAYGGDIKDNILLSVSHTSSHPRAIIVDIVLVLITTHLLFSFVIVLNPVSQYFEEFFNIPRRFGFKRCLLRTIIMALVLGIAELIPNFGPILSLIGGSTVTLLTFVFPCWFYLKIAKDLPLHTKAVLFELIFIGIVGGVASTYSAIDSIQKAFKL</sequence>
<evidence type="ECO:0000256" key="2">
    <source>
        <dbReference type="ARBA" id="ARBA00022692"/>
    </source>
</evidence>
<dbReference type="RefSeq" id="XP_031567596.1">
    <property type="nucleotide sequence ID" value="XM_031711736.1"/>
</dbReference>
<feature type="transmembrane region" description="Helical" evidence="5">
    <location>
        <begin position="55"/>
        <end position="79"/>
    </location>
</feature>
<evidence type="ECO:0000259" key="6">
    <source>
        <dbReference type="Pfam" id="PF01490"/>
    </source>
</evidence>
<feature type="transmembrane region" description="Helical" evidence="5">
    <location>
        <begin position="374"/>
        <end position="391"/>
    </location>
</feature>
<evidence type="ECO:0000256" key="4">
    <source>
        <dbReference type="ARBA" id="ARBA00023136"/>
    </source>
</evidence>
<accession>A0A6P8IKV5</accession>
<evidence type="ECO:0000256" key="5">
    <source>
        <dbReference type="SAM" id="Phobius"/>
    </source>
</evidence>
<feature type="transmembrane region" description="Helical" evidence="5">
    <location>
        <begin position="187"/>
        <end position="206"/>
    </location>
</feature>
<dbReference type="KEGG" id="aten:116302447"/>
<dbReference type="InterPro" id="IPR013057">
    <property type="entry name" value="AA_transpt_TM"/>
</dbReference>
<feature type="transmembrane region" description="Helical" evidence="5">
    <location>
        <begin position="145"/>
        <end position="167"/>
    </location>
</feature>
<name>A0A6P8IKV5_ACTTE</name>
<dbReference type="AlphaFoldDB" id="A0A6P8IKV5"/>
<dbReference type="GO" id="GO:0015179">
    <property type="term" value="F:L-amino acid transmembrane transporter activity"/>
    <property type="evidence" value="ECO:0007669"/>
    <property type="project" value="TreeGrafter"/>
</dbReference>
<feature type="transmembrane region" description="Helical" evidence="5">
    <location>
        <begin position="288"/>
        <end position="310"/>
    </location>
</feature>
<dbReference type="PANTHER" id="PTHR22950:SF703">
    <property type="entry name" value="AMINO ACID TRANSPORTER TRANSMEMBRANE DOMAIN-CONTAINING PROTEIN"/>
    <property type="match status" value="1"/>
</dbReference>
<evidence type="ECO:0000256" key="1">
    <source>
        <dbReference type="ARBA" id="ARBA00004141"/>
    </source>
</evidence>
<dbReference type="PANTHER" id="PTHR22950">
    <property type="entry name" value="AMINO ACID TRANSPORTER"/>
    <property type="match status" value="1"/>
</dbReference>
<dbReference type="GeneID" id="116302447"/>
<evidence type="ECO:0000313" key="7">
    <source>
        <dbReference type="Proteomes" id="UP000515163"/>
    </source>
</evidence>
<reference evidence="8" key="1">
    <citation type="submission" date="2025-08" db="UniProtKB">
        <authorList>
            <consortium name="RefSeq"/>
        </authorList>
    </citation>
    <scope>IDENTIFICATION</scope>
    <source>
        <tissue evidence="8">Tentacle</tissue>
    </source>
</reference>
<dbReference type="OrthoDB" id="655540at2759"/>
<feature type="transmembrane region" description="Helical" evidence="5">
    <location>
        <begin position="431"/>
        <end position="452"/>
    </location>
</feature>
<evidence type="ECO:0000256" key="3">
    <source>
        <dbReference type="ARBA" id="ARBA00022989"/>
    </source>
</evidence>